<proteinExistence type="predicted"/>
<keyword evidence="2" id="KW-1185">Reference proteome</keyword>
<dbReference type="AlphaFoldDB" id="A0A7W7PWP2"/>
<comment type="caution">
    <text evidence="1">The sequence shown here is derived from an EMBL/GenBank/DDBJ whole genome shotgun (WGS) entry which is preliminary data.</text>
</comment>
<organism evidence="1 2">
    <name type="scientific">Streptomyces griseomycini</name>
    <dbReference type="NCBI Taxonomy" id="66895"/>
    <lineage>
        <taxon>Bacteria</taxon>
        <taxon>Bacillati</taxon>
        <taxon>Actinomycetota</taxon>
        <taxon>Actinomycetes</taxon>
        <taxon>Kitasatosporales</taxon>
        <taxon>Streptomycetaceae</taxon>
        <taxon>Streptomyces</taxon>
    </lineage>
</organism>
<dbReference type="RefSeq" id="WP_184828071.1">
    <property type="nucleotide sequence ID" value="NZ_BMTK01000036.1"/>
</dbReference>
<reference evidence="1 2" key="1">
    <citation type="submission" date="2020-08" db="EMBL/GenBank/DDBJ databases">
        <title>Genomic Encyclopedia of Type Strains, Phase III (KMG-III): the genomes of soil and plant-associated and newly described type strains.</title>
        <authorList>
            <person name="Whitman W."/>
        </authorList>
    </citation>
    <scope>NUCLEOTIDE SEQUENCE [LARGE SCALE GENOMIC DNA]</scope>
    <source>
        <strain evidence="1 2">CECT 3273</strain>
    </source>
</reference>
<accession>A0A7W7PWP2</accession>
<gene>
    <name evidence="1" type="ORF">FHS37_006703</name>
</gene>
<evidence type="ECO:0000313" key="1">
    <source>
        <dbReference type="EMBL" id="MBB4902606.1"/>
    </source>
</evidence>
<evidence type="ECO:0000313" key="2">
    <source>
        <dbReference type="Proteomes" id="UP000579523"/>
    </source>
</evidence>
<dbReference type="Proteomes" id="UP000579523">
    <property type="component" value="Unassembled WGS sequence"/>
</dbReference>
<dbReference type="EMBL" id="JACHJI010000017">
    <property type="protein sequence ID" value="MBB4902606.1"/>
    <property type="molecule type" value="Genomic_DNA"/>
</dbReference>
<name>A0A7W7PWP2_9ACTN</name>
<sequence>MTSVDPAEVIVESLGRMAVRGRTYPRPLPDELAPWHCYVLDGGHSILAVLDDGSLGDAPPRQALLDRLVPAPVRAVERAGWRVVDGFVLSPLPYDPDIDLVVEKEDEEFDGGRGGM</sequence>
<protein>
    <submittedName>
        <fullName evidence="1">Uncharacterized protein</fullName>
    </submittedName>
</protein>